<reference evidence="1" key="1">
    <citation type="journal article" date="2015" name="Nature">
        <title>Complex archaea that bridge the gap between prokaryotes and eukaryotes.</title>
        <authorList>
            <person name="Spang A."/>
            <person name="Saw J.H."/>
            <person name="Jorgensen S.L."/>
            <person name="Zaremba-Niedzwiedzka K."/>
            <person name="Martijn J."/>
            <person name="Lind A.E."/>
            <person name="van Eijk R."/>
            <person name="Schleper C."/>
            <person name="Guy L."/>
            <person name="Ettema T.J."/>
        </authorList>
    </citation>
    <scope>NUCLEOTIDE SEQUENCE</scope>
</reference>
<dbReference type="AlphaFoldDB" id="A0A0F9CFH1"/>
<evidence type="ECO:0000313" key="1">
    <source>
        <dbReference type="EMBL" id="KKL48118.1"/>
    </source>
</evidence>
<comment type="caution">
    <text evidence="1">The sequence shown here is derived from an EMBL/GenBank/DDBJ whole genome shotgun (WGS) entry which is preliminary data.</text>
</comment>
<organism evidence="1">
    <name type="scientific">marine sediment metagenome</name>
    <dbReference type="NCBI Taxonomy" id="412755"/>
    <lineage>
        <taxon>unclassified sequences</taxon>
        <taxon>metagenomes</taxon>
        <taxon>ecological metagenomes</taxon>
    </lineage>
</organism>
<gene>
    <name evidence="1" type="ORF">LCGC14_2328740</name>
</gene>
<name>A0A0F9CFH1_9ZZZZ</name>
<protein>
    <submittedName>
        <fullName evidence="1">Uncharacterized protein</fullName>
    </submittedName>
</protein>
<accession>A0A0F9CFH1</accession>
<proteinExistence type="predicted"/>
<dbReference type="EMBL" id="LAZR01033426">
    <property type="protein sequence ID" value="KKL48118.1"/>
    <property type="molecule type" value="Genomic_DNA"/>
</dbReference>
<sequence>MDTHYTDMSRKPCPLDGRTCIRGYCADCDYWPEIQRGRARELAKEIENLKEVEQCREK</sequence>